<dbReference type="STRING" id="1408157.A0A1J7JIM3"/>
<dbReference type="Pfam" id="PF03171">
    <property type="entry name" value="2OG-FeII_Oxy"/>
    <property type="match status" value="1"/>
</dbReference>
<dbReference type="InterPro" id="IPR027443">
    <property type="entry name" value="IPNS-like_sf"/>
</dbReference>
<reference evidence="4 5" key="1">
    <citation type="submission" date="2016-10" db="EMBL/GenBank/DDBJ databases">
        <title>Draft genome sequence of Coniochaeta ligniaria NRRL30616, a lignocellulolytic fungus for bioabatement of inhibitors in plant biomass hydrolysates.</title>
        <authorList>
            <consortium name="DOE Joint Genome Institute"/>
            <person name="Jimenez D.J."/>
            <person name="Hector R.E."/>
            <person name="Riley R."/>
            <person name="Sun H."/>
            <person name="Grigoriev I.V."/>
            <person name="Van Elsas J.D."/>
            <person name="Nichols N.N."/>
        </authorList>
    </citation>
    <scope>NUCLEOTIDE SEQUENCE [LARGE SCALE GENOMIC DNA]</scope>
    <source>
        <strain evidence="4 5">NRRL 30616</strain>
    </source>
</reference>
<dbReference type="InterPro" id="IPR044861">
    <property type="entry name" value="IPNS-like_FE2OG_OXY"/>
</dbReference>
<dbReference type="InterPro" id="IPR050231">
    <property type="entry name" value="Iron_ascorbate_oxido_reductase"/>
</dbReference>
<evidence type="ECO:0000313" key="4">
    <source>
        <dbReference type="EMBL" id="OIW29132.1"/>
    </source>
</evidence>
<feature type="domain" description="Fe2OG dioxygenase" evidence="3">
    <location>
        <begin position="193"/>
        <end position="298"/>
    </location>
</feature>
<keyword evidence="5" id="KW-1185">Reference proteome</keyword>
<dbReference type="EMBL" id="KV875098">
    <property type="protein sequence ID" value="OIW29132.1"/>
    <property type="molecule type" value="Genomic_DNA"/>
</dbReference>
<dbReference type="AlphaFoldDB" id="A0A1J7JIM3"/>
<dbReference type="OrthoDB" id="288590at2759"/>
<name>A0A1J7JIM3_9PEZI</name>
<sequence length="350" mass="38692">MPKLEPAENEAPQLTSVSVSKIEDGDVAETCKMLQACASDGGFYLSLSSDADANRHGVSGRHPLLALADHVFGTAKELFSMPLEDKMHWEMDLWGELQIGGYKPVGKHSGVRRGGQDGFENFLVPTNALLDMHPNPNPYHPDWPTPLKDNLDQVTEFGTLCSDLAVRLLVAMSKAIDPPPATPYQLCHRPGKPSTTSLAMLHYLPRTSLVESHQVGHMAHTDVGSLTLLFTSTPGLEVYRPSSEEWVPVIPREGTIFINVGDSLRFISGGRFNSCLHRVVPLAGKSLERYSLAFFCRPELTAISEDTEGRQWTGEEWHRAKYKVFRATNHEQEKSSLLTGRKGFLGELMG</sequence>
<dbReference type="SUPFAM" id="SSF51197">
    <property type="entry name" value="Clavaminate synthase-like"/>
    <property type="match status" value="1"/>
</dbReference>
<keyword evidence="2" id="KW-0560">Oxidoreductase</keyword>
<accession>A0A1J7JIM3</accession>
<evidence type="ECO:0000259" key="3">
    <source>
        <dbReference type="PROSITE" id="PS51471"/>
    </source>
</evidence>
<comment type="similarity">
    <text evidence="1 2">Belongs to the iron/ascorbate-dependent oxidoreductase family.</text>
</comment>
<dbReference type="Proteomes" id="UP000182658">
    <property type="component" value="Unassembled WGS sequence"/>
</dbReference>
<dbReference type="GO" id="GO:0046872">
    <property type="term" value="F:metal ion binding"/>
    <property type="evidence" value="ECO:0007669"/>
    <property type="project" value="UniProtKB-KW"/>
</dbReference>
<gene>
    <name evidence="4" type="ORF">CONLIGDRAFT_704569</name>
</gene>
<organism evidence="4 5">
    <name type="scientific">Coniochaeta ligniaria NRRL 30616</name>
    <dbReference type="NCBI Taxonomy" id="1408157"/>
    <lineage>
        <taxon>Eukaryota</taxon>
        <taxon>Fungi</taxon>
        <taxon>Dikarya</taxon>
        <taxon>Ascomycota</taxon>
        <taxon>Pezizomycotina</taxon>
        <taxon>Sordariomycetes</taxon>
        <taxon>Sordariomycetidae</taxon>
        <taxon>Coniochaetales</taxon>
        <taxon>Coniochaetaceae</taxon>
        <taxon>Coniochaeta</taxon>
    </lineage>
</organism>
<proteinExistence type="inferred from homology"/>
<keyword evidence="2" id="KW-0479">Metal-binding</keyword>
<dbReference type="Gene3D" id="2.60.120.330">
    <property type="entry name" value="B-lactam Antibiotic, Isopenicillin N Synthase, Chain"/>
    <property type="match status" value="1"/>
</dbReference>
<dbReference type="InterPro" id="IPR005123">
    <property type="entry name" value="Oxoglu/Fe-dep_dioxygenase_dom"/>
</dbReference>
<dbReference type="InParanoid" id="A0A1J7JIM3"/>
<dbReference type="GO" id="GO:0016491">
    <property type="term" value="F:oxidoreductase activity"/>
    <property type="evidence" value="ECO:0007669"/>
    <property type="project" value="UniProtKB-KW"/>
</dbReference>
<evidence type="ECO:0000313" key="5">
    <source>
        <dbReference type="Proteomes" id="UP000182658"/>
    </source>
</evidence>
<evidence type="ECO:0000256" key="2">
    <source>
        <dbReference type="RuleBase" id="RU003682"/>
    </source>
</evidence>
<dbReference type="PROSITE" id="PS51471">
    <property type="entry name" value="FE2OG_OXY"/>
    <property type="match status" value="1"/>
</dbReference>
<keyword evidence="2" id="KW-0408">Iron</keyword>
<dbReference type="PANTHER" id="PTHR47990">
    <property type="entry name" value="2-OXOGLUTARATE (2OG) AND FE(II)-DEPENDENT OXYGENASE SUPERFAMILY PROTEIN-RELATED"/>
    <property type="match status" value="1"/>
</dbReference>
<protein>
    <submittedName>
        <fullName evidence="4">Clavaminate synthase-like protein</fullName>
    </submittedName>
</protein>
<evidence type="ECO:0000256" key="1">
    <source>
        <dbReference type="ARBA" id="ARBA00008056"/>
    </source>
</evidence>